<sequence>MQQQQTRSTTPQKSIQWPPTPGRNVPQSGLNSGVASNFQSYIKQQPNNGNQTERTTRPSTPLFGTSMLSQRMDKSIMSSYRDNPEIKGVMNHEMNASFTSRNVVAETTGKKMINTTANSKPGASECLNWTQNFSQTAKNSPLKQERGGLNRTLKLEPKTFSAYPQTAVATPIKQKSFKPYQGGSFLFHQPAPVQQSTKTGSSWGKKNQSPGLSKILASTTTRQEDSNGDAVSQRPSKRVTCQTSNKMQEILQIEPLSSGALTERRTSHLVGSVASCPLDTNDTKKKHKATIKLFEGQQRNKSSLYGIVGGGANDQPYSQADGGDRERSRSKGSVQGRTWNGSSFDLIKGDANPPSFVPKKKLFTNTDPFEQPGDALQKPFGIQTKVEDDVIIINPKHQQTPHTSRQVNRSFVMPEMNESSIQKPNSMIPSGFMNNASQQAAQPKVSWISSAQPQKVMTPLDLQSPSKEVIEQSQNLTQDHKKAVFMRKNQILEQNKLLVAHKILNTNDQRRPSDFSNSSFAELLKEDYSKKNFNQKQRKMQEILDMTAKHTFEHPDVRDVEKKKLLPSANQSLIESFTGDHKLNTFVNEKLPKTEKTKLKLSDYLVKTTNAQDSKKKILQEQQIAPMLEDNLQSHLDRSLLTKSFTEDVKAQIQQKSQLKKAERELDIMREQKNIGDAQRKEQEEMEQLVQRKMEIRQQLRSEKVTPRGAGGGAKKWL</sequence>
<name>A0A8J8T5Q6_HALGN</name>
<evidence type="ECO:0000313" key="2">
    <source>
        <dbReference type="EMBL" id="TNV82536.1"/>
    </source>
</evidence>
<proteinExistence type="predicted"/>
<keyword evidence="3" id="KW-1185">Reference proteome</keyword>
<feature type="compositionally biased region" description="Polar residues" evidence="1">
    <location>
        <begin position="25"/>
        <end position="65"/>
    </location>
</feature>
<feature type="region of interest" description="Disordered" evidence="1">
    <location>
        <begin position="304"/>
        <end position="351"/>
    </location>
</feature>
<feature type="compositionally biased region" description="Polar residues" evidence="1">
    <location>
        <begin position="1"/>
        <end position="17"/>
    </location>
</feature>
<organism evidence="2 3">
    <name type="scientific">Halteria grandinella</name>
    <dbReference type="NCBI Taxonomy" id="5974"/>
    <lineage>
        <taxon>Eukaryota</taxon>
        <taxon>Sar</taxon>
        <taxon>Alveolata</taxon>
        <taxon>Ciliophora</taxon>
        <taxon>Intramacronucleata</taxon>
        <taxon>Spirotrichea</taxon>
        <taxon>Stichotrichia</taxon>
        <taxon>Sporadotrichida</taxon>
        <taxon>Halteriidae</taxon>
        <taxon>Halteria</taxon>
    </lineage>
</organism>
<evidence type="ECO:0000256" key="1">
    <source>
        <dbReference type="SAM" id="MobiDB-lite"/>
    </source>
</evidence>
<comment type="caution">
    <text evidence="2">The sequence shown here is derived from an EMBL/GenBank/DDBJ whole genome shotgun (WGS) entry which is preliminary data.</text>
</comment>
<feature type="region of interest" description="Disordered" evidence="1">
    <location>
        <begin position="218"/>
        <end position="238"/>
    </location>
</feature>
<protein>
    <submittedName>
        <fullName evidence="2">Uncharacterized protein</fullName>
    </submittedName>
</protein>
<accession>A0A8J8T5Q6</accession>
<dbReference type="Proteomes" id="UP000785679">
    <property type="component" value="Unassembled WGS sequence"/>
</dbReference>
<feature type="compositionally biased region" description="Polar residues" evidence="1">
    <location>
        <begin position="229"/>
        <end position="238"/>
    </location>
</feature>
<feature type="compositionally biased region" description="Polar residues" evidence="1">
    <location>
        <begin position="331"/>
        <end position="343"/>
    </location>
</feature>
<feature type="region of interest" description="Disordered" evidence="1">
    <location>
        <begin position="698"/>
        <end position="718"/>
    </location>
</feature>
<gene>
    <name evidence="2" type="ORF">FGO68_gene4002</name>
</gene>
<dbReference type="AlphaFoldDB" id="A0A8J8T5Q6"/>
<feature type="region of interest" description="Disordered" evidence="1">
    <location>
        <begin position="1"/>
        <end position="65"/>
    </location>
</feature>
<reference evidence="2" key="1">
    <citation type="submission" date="2019-06" db="EMBL/GenBank/DDBJ databases">
        <authorList>
            <person name="Zheng W."/>
        </authorList>
    </citation>
    <scope>NUCLEOTIDE SEQUENCE</scope>
    <source>
        <strain evidence="2">QDHG01</strain>
    </source>
</reference>
<evidence type="ECO:0000313" key="3">
    <source>
        <dbReference type="Proteomes" id="UP000785679"/>
    </source>
</evidence>
<feature type="compositionally biased region" description="Gly residues" evidence="1">
    <location>
        <begin position="709"/>
        <end position="718"/>
    </location>
</feature>
<dbReference type="EMBL" id="RRYP01004836">
    <property type="protein sequence ID" value="TNV82536.1"/>
    <property type="molecule type" value="Genomic_DNA"/>
</dbReference>